<reference evidence="2" key="1">
    <citation type="submission" date="2022-11" db="UniProtKB">
        <authorList>
            <consortium name="WormBaseParasite"/>
        </authorList>
    </citation>
    <scope>IDENTIFICATION</scope>
</reference>
<evidence type="ECO:0000313" key="2">
    <source>
        <dbReference type="WBParaSite" id="Minc3s00366g11096"/>
    </source>
</evidence>
<dbReference type="AlphaFoldDB" id="A0A914LA44"/>
<protein>
    <submittedName>
        <fullName evidence="2">Uncharacterized protein</fullName>
    </submittedName>
</protein>
<keyword evidence="1" id="KW-1185">Reference proteome</keyword>
<name>A0A914LA44_MELIC</name>
<proteinExistence type="predicted"/>
<accession>A0A914LA44</accession>
<sequence length="50" mass="5777">MYLVIWKGGNVAEMGETRILDWKVNLSILLEVFNFTLMNNSKNGEENGRM</sequence>
<evidence type="ECO:0000313" key="1">
    <source>
        <dbReference type="Proteomes" id="UP000887563"/>
    </source>
</evidence>
<dbReference type="Proteomes" id="UP000887563">
    <property type="component" value="Unplaced"/>
</dbReference>
<organism evidence="1 2">
    <name type="scientific">Meloidogyne incognita</name>
    <name type="common">Southern root-knot nematode worm</name>
    <name type="synonym">Oxyuris incognita</name>
    <dbReference type="NCBI Taxonomy" id="6306"/>
    <lineage>
        <taxon>Eukaryota</taxon>
        <taxon>Metazoa</taxon>
        <taxon>Ecdysozoa</taxon>
        <taxon>Nematoda</taxon>
        <taxon>Chromadorea</taxon>
        <taxon>Rhabditida</taxon>
        <taxon>Tylenchina</taxon>
        <taxon>Tylenchomorpha</taxon>
        <taxon>Tylenchoidea</taxon>
        <taxon>Meloidogynidae</taxon>
        <taxon>Meloidogyninae</taxon>
        <taxon>Meloidogyne</taxon>
        <taxon>Meloidogyne incognita group</taxon>
    </lineage>
</organism>
<dbReference type="WBParaSite" id="Minc3s00366g11096">
    <property type="protein sequence ID" value="Minc3s00366g11096"/>
    <property type="gene ID" value="Minc3s00366g11096"/>
</dbReference>